<dbReference type="Proteomes" id="UP000037600">
    <property type="component" value="Unassembled WGS sequence"/>
</dbReference>
<dbReference type="EMBL" id="LAZL01000002">
    <property type="protein sequence ID" value="KMT67001.1"/>
    <property type="molecule type" value="Genomic_DNA"/>
</dbReference>
<comment type="caution">
    <text evidence="1">The sequence shown here is derived from an EMBL/GenBank/DDBJ whole genome shotgun (WGS) entry which is preliminary data.</text>
</comment>
<dbReference type="OrthoDB" id="9128705at2"/>
<dbReference type="STRING" id="1513271.XM47_01235"/>
<keyword evidence="2" id="KW-1185">Reference proteome</keyword>
<dbReference type="RefSeq" id="WP_048689163.1">
    <property type="nucleotide sequence ID" value="NZ_KQ130482.1"/>
</dbReference>
<dbReference type="PATRIC" id="fig|1513271.3.peg.260"/>
<proteinExistence type="predicted"/>
<reference evidence="1 2" key="1">
    <citation type="submission" date="2015-04" db="EMBL/GenBank/DDBJ databases">
        <title>Draft Genome Sequence of the Novel Agar-Digesting Marine Bacterium Q1.</title>
        <authorList>
            <person name="Li Y."/>
            <person name="Li D."/>
            <person name="Chen G."/>
            <person name="Du Z."/>
        </authorList>
    </citation>
    <scope>NUCLEOTIDE SEQUENCE [LARGE SCALE GENOMIC DNA]</scope>
    <source>
        <strain evidence="1 2">Q1</strain>
    </source>
</reference>
<gene>
    <name evidence="1" type="ORF">XM47_01235</name>
</gene>
<name>A0A0J8JQL3_9ALTE</name>
<dbReference type="AlphaFoldDB" id="A0A0J8JQL3"/>
<protein>
    <recommendedName>
        <fullName evidence="3">Response regulator</fullName>
    </recommendedName>
</protein>
<evidence type="ECO:0000313" key="2">
    <source>
        <dbReference type="Proteomes" id="UP000037600"/>
    </source>
</evidence>
<sequence>MKLDPFVAQIISTTNFDHFTTSDVRSAYFVLKNDLSLDATNVRRFIYAELLKLVKKGWLNKLASNKKGNTRFHKTELFNGKEISLLATEIAEPASTEVNKQDKLLAKLNHYKAELLLNIGESEAYKDLYSELPELVDEIQPKYNKARDNNTKLLGKIRAIEGLLNQDKLPENI</sequence>
<accession>A0A0J8JQL3</accession>
<evidence type="ECO:0008006" key="3">
    <source>
        <dbReference type="Google" id="ProtNLM"/>
    </source>
</evidence>
<evidence type="ECO:0000313" key="1">
    <source>
        <dbReference type="EMBL" id="KMT67001.1"/>
    </source>
</evidence>
<organism evidence="1 2">
    <name type="scientific">Catenovulum maritimum</name>
    <dbReference type="NCBI Taxonomy" id="1513271"/>
    <lineage>
        <taxon>Bacteria</taxon>
        <taxon>Pseudomonadati</taxon>
        <taxon>Pseudomonadota</taxon>
        <taxon>Gammaproteobacteria</taxon>
        <taxon>Alteromonadales</taxon>
        <taxon>Alteromonadaceae</taxon>
        <taxon>Catenovulum</taxon>
    </lineage>
</organism>